<proteinExistence type="inferred from homology"/>
<dbReference type="InterPro" id="IPR011701">
    <property type="entry name" value="MFS"/>
</dbReference>
<keyword evidence="4 8" id="KW-0812">Transmembrane</keyword>
<feature type="transmembrane region" description="Helical" evidence="8">
    <location>
        <begin position="196"/>
        <end position="217"/>
    </location>
</feature>
<organism evidence="10 11">
    <name type="scientific">[Torrubiella] hemipterigena</name>
    <dbReference type="NCBI Taxonomy" id="1531966"/>
    <lineage>
        <taxon>Eukaryota</taxon>
        <taxon>Fungi</taxon>
        <taxon>Dikarya</taxon>
        <taxon>Ascomycota</taxon>
        <taxon>Pezizomycotina</taxon>
        <taxon>Sordariomycetes</taxon>
        <taxon>Hypocreomycetidae</taxon>
        <taxon>Hypocreales</taxon>
        <taxon>Clavicipitaceae</taxon>
        <taxon>Clavicipitaceae incertae sedis</taxon>
        <taxon>'Torrubiella' clade</taxon>
    </lineage>
</organism>
<dbReference type="GO" id="GO:0016020">
    <property type="term" value="C:membrane"/>
    <property type="evidence" value="ECO:0007669"/>
    <property type="project" value="UniProtKB-SubCell"/>
</dbReference>
<dbReference type="GO" id="GO:0022857">
    <property type="term" value="F:transmembrane transporter activity"/>
    <property type="evidence" value="ECO:0007669"/>
    <property type="project" value="InterPro"/>
</dbReference>
<keyword evidence="5 8" id="KW-1133">Transmembrane helix</keyword>
<dbReference type="PANTHER" id="PTHR23511:SF4">
    <property type="entry name" value="MAJOR FACILITATOR SUPERFAMILY (MFS) PROFILE DOMAIN-CONTAINING PROTEIN"/>
    <property type="match status" value="1"/>
</dbReference>
<dbReference type="PANTHER" id="PTHR23511">
    <property type="entry name" value="SYNAPTIC VESICLE GLYCOPROTEIN 2"/>
    <property type="match status" value="1"/>
</dbReference>
<feature type="transmembrane region" description="Helical" evidence="8">
    <location>
        <begin position="408"/>
        <end position="427"/>
    </location>
</feature>
<evidence type="ECO:0000256" key="6">
    <source>
        <dbReference type="ARBA" id="ARBA00023136"/>
    </source>
</evidence>
<feature type="transmembrane region" description="Helical" evidence="8">
    <location>
        <begin position="74"/>
        <end position="91"/>
    </location>
</feature>
<dbReference type="AlphaFoldDB" id="A0A0A1TT44"/>
<accession>A0A0A1TT44</accession>
<feature type="transmembrane region" description="Helical" evidence="8">
    <location>
        <begin position="339"/>
        <end position="359"/>
    </location>
</feature>
<dbReference type="InterPro" id="IPR036259">
    <property type="entry name" value="MFS_trans_sf"/>
</dbReference>
<gene>
    <name evidence="10" type="ORF">VHEMI10326</name>
</gene>
<feature type="transmembrane region" description="Helical" evidence="8">
    <location>
        <begin position="495"/>
        <end position="516"/>
    </location>
</feature>
<evidence type="ECO:0000259" key="9">
    <source>
        <dbReference type="PROSITE" id="PS50850"/>
    </source>
</evidence>
<dbReference type="CDD" id="cd17316">
    <property type="entry name" value="MFS_SV2_like"/>
    <property type="match status" value="1"/>
</dbReference>
<feature type="domain" description="Major facilitator superfamily (MFS) profile" evidence="9">
    <location>
        <begin position="71"/>
        <end position="519"/>
    </location>
</feature>
<dbReference type="HOGENOM" id="CLU_001265_52_4_1"/>
<dbReference type="SUPFAM" id="SSF103473">
    <property type="entry name" value="MFS general substrate transporter"/>
    <property type="match status" value="1"/>
</dbReference>
<evidence type="ECO:0000256" key="5">
    <source>
        <dbReference type="ARBA" id="ARBA00022989"/>
    </source>
</evidence>
<name>A0A0A1TT44_9HYPO</name>
<feature type="transmembrane region" description="Helical" evidence="8">
    <location>
        <begin position="433"/>
        <end position="454"/>
    </location>
</feature>
<evidence type="ECO:0000256" key="3">
    <source>
        <dbReference type="ARBA" id="ARBA00022448"/>
    </source>
</evidence>
<dbReference type="EMBL" id="CDHN01000007">
    <property type="protein sequence ID" value="CEJ94817.1"/>
    <property type="molecule type" value="Genomic_DNA"/>
</dbReference>
<feature type="transmembrane region" description="Helical" evidence="8">
    <location>
        <begin position="379"/>
        <end position="401"/>
    </location>
</feature>
<dbReference type="PROSITE" id="PS50850">
    <property type="entry name" value="MFS"/>
    <property type="match status" value="1"/>
</dbReference>
<dbReference type="FunFam" id="1.20.1250.20:FF:000171">
    <property type="entry name" value="MFS general substrate transporter"/>
    <property type="match status" value="1"/>
</dbReference>
<evidence type="ECO:0000256" key="7">
    <source>
        <dbReference type="SAM" id="MobiDB-lite"/>
    </source>
</evidence>
<feature type="transmembrane region" description="Helical" evidence="8">
    <location>
        <begin position="159"/>
        <end position="184"/>
    </location>
</feature>
<keyword evidence="3" id="KW-0813">Transport</keyword>
<comment type="similarity">
    <text evidence="2">Belongs to the major facilitator superfamily.</text>
</comment>
<dbReference type="Proteomes" id="UP000039046">
    <property type="component" value="Unassembled WGS sequence"/>
</dbReference>
<dbReference type="OrthoDB" id="3936150at2759"/>
<keyword evidence="6 8" id="KW-0472">Membrane</keyword>
<evidence type="ECO:0000256" key="8">
    <source>
        <dbReference type="SAM" id="Phobius"/>
    </source>
</evidence>
<evidence type="ECO:0000313" key="11">
    <source>
        <dbReference type="Proteomes" id="UP000039046"/>
    </source>
</evidence>
<evidence type="ECO:0000256" key="4">
    <source>
        <dbReference type="ARBA" id="ARBA00022692"/>
    </source>
</evidence>
<feature type="transmembrane region" description="Helical" evidence="8">
    <location>
        <begin position="111"/>
        <end position="130"/>
    </location>
</feature>
<comment type="subcellular location">
    <subcellularLocation>
        <location evidence="1">Membrane</location>
        <topology evidence="1">Multi-pass membrane protein</topology>
    </subcellularLocation>
</comment>
<dbReference type="Pfam" id="PF07690">
    <property type="entry name" value="MFS_1"/>
    <property type="match status" value="1"/>
</dbReference>
<keyword evidence="11" id="KW-1185">Reference proteome</keyword>
<sequence length="524" mass="56791">MASLKPGSIEDGKSISSDNAAPSKTASVVAASCNSVEITDILSGQAVDPVITKKLNLLNNAIDEIGWTPYHTRLFLLAGFGYAVDSMIILIKSATLPAITKEFNPPYSKGILVANNIGLIVGALVWGPLADIVGRKWSFNLSLLICSIAGLAAGAAPNYIVLCFFASLVAFGAGGNLALDTIVLLEHLPSNKQYTLTLLAGFWGLGQTFTGLMAWAFLPRYSCESIATCTRANNMGWRYVFWTCCSIVFAMSILRLTVIRLHETPKYRLAQGRDAEAVETMQKLAKIYNRPCSITLESVQACGETNLRETHAKSYYSVAEILVHVRGLFRTRDLTISTLLIWLSWAVIGLAYPLFNVFLPTYLASRGAQFNQLSTDVTWRNYAIVNVCSIFGPLVAGLMASTFLGRKYTMVIGALATMAFSWAYSTVKSNEGNVAFACMITFTTNVYYGTLYAYTPEVLPTAHRSTGNGIAVGFNRIMGLVSTIIGSFVNLNTPVPIYICASLYIVSAIAAALMPFEPRGSRSS</sequence>
<feature type="region of interest" description="Disordered" evidence="7">
    <location>
        <begin position="1"/>
        <end position="20"/>
    </location>
</feature>
<evidence type="ECO:0000256" key="2">
    <source>
        <dbReference type="ARBA" id="ARBA00008335"/>
    </source>
</evidence>
<evidence type="ECO:0000256" key="1">
    <source>
        <dbReference type="ARBA" id="ARBA00004141"/>
    </source>
</evidence>
<feature type="transmembrane region" description="Helical" evidence="8">
    <location>
        <begin position="237"/>
        <end position="258"/>
    </location>
</feature>
<dbReference type="Gene3D" id="1.20.1250.20">
    <property type="entry name" value="MFS general substrate transporter like domains"/>
    <property type="match status" value="1"/>
</dbReference>
<reference evidence="10 11" key="1">
    <citation type="journal article" date="2015" name="Genome Announc.">
        <title>Draft Genome Sequence and Gene Annotation of the Entomopathogenic Fungus Verticillium hemipterigenum.</title>
        <authorList>
            <person name="Horn F."/>
            <person name="Habel A."/>
            <person name="Scharf D.H."/>
            <person name="Dworschak J."/>
            <person name="Brakhage A.A."/>
            <person name="Guthke R."/>
            <person name="Hertweck C."/>
            <person name="Linde J."/>
        </authorList>
    </citation>
    <scope>NUCLEOTIDE SEQUENCE [LARGE SCALE GENOMIC DNA]</scope>
</reference>
<protein>
    <recommendedName>
        <fullName evidence="9">Major facilitator superfamily (MFS) profile domain-containing protein</fullName>
    </recommendedName>
</protein>
<dbReference type="InterPro" id="IPR020846">
    <property type="entry name" value="MFS_dom"/>
</dbReference>
<evidence type="ECO:0000313" key="10">
    <source>
        <dbReference type="EMBL" id="CEJ94817.1"/>
    </source>
</evidence>
<feature type="transmembrane region" description="Helical" evidence="8">
    <location>
        <begin position="466"/>
        <end position="489"/>
    </location>
</feature>